<sequence length="389" mass="44886">MVSSRGTISLVHIEPQETPLGSERKSLLKASSFRTESRLMQDDLTARNVDVKSQKKQLVLSEVKMHSKMEDAWIIVDGKVYDITRFLESHPGGAQIILDHLVDGDVGALMRGINHPNSHFHSKAAFEMLKQFCIDSLEDLQREHKTTELKDSSANKMSDMEFQVDLSKPLVFQVGKLGDRYQEWVHDPILCKESPRFFESNVAELLTTTKWWIIPLIFVPIIYLMERKALQAGNGFSNMLYYMSLGTVAWTLLEYCIHRFLFHMRTSSYWMNTVHYVLHGFHHKHPMDGSRLVFPPAFSAFFCVLIWHTCSLFVPEMVLPAFYGGLLFGYVIYDLTHYYLHFGRPFHSIGRGMKRYHLNHHFKVQTNAFGITSSMWDQLLGTSPSRKSG</sequence>
<gene>
    <name evidence="1" type="ORF">O6H91_21G010900</name>
</gene>
<evidence type="ECO:0000313" key="1">
    <source>
        <dbReference type="EMBL" id="KAJ7517108.1"/>
    </source>
</evidence>
<proteinExistence type="predicted"/>
<evidence type="ECO:0000313" key="2">
    <source>
        <dbReference type="Proteomes" id="UP001162992"/>
    </source>
</evidence>
<protein>
    <submittedName>
        <fullName evidence="1">Uncharacterized protein</fullName>
    </submittedName>
</protein>
<keyword evidence="2" id="KW-1185">Reference proteome</keyword>
<name>A0ACC2AHR1_DIPCM</name>
<dbReference type="Proteomes" id="UP001162992">
    <property type="component" value="Chromosome 21"/>
</dbReference>
<dbReference type="EMBL" id="CM055112">
    <property type="protein sequence ID" value="KAJ7517108.1"/>
    <property type="molecule type" value="Genomic_DNA"/>
</dbReference>
<organism evidence="1 2">
    <name type="scientific">Diphasiastrum complanatum</name>
    <name type="common">Issler's clubmoss</name>
    <name type="synonym">Lycopodium complanatum</name>
    <dbReference type="NCBI Taxonomy" id="34168"/>
    <lineage>
        <taxon>Eukaryota</taxon>
        <taxon>Viridiplantae</taxon>
        <taxon>Streptophyta</taxon>
        <taxon>Embryophyta</taxon>
        <taxon>Tracheophyta</taxon>
        <taxon>Lycopodiopsida</taxon>
        <taxon>Lycopodiales</taxon>
        <taxon>Lycopodiaceae</taxon>
        <taxon>Lycopodioideae</taxon>
        <taxon>Diphasiastrum</taxon>
    </lineage>
</organism>
<reference evidence="2" key="1">
    <citation type="journal article" date="2024" name="Proc. Natl. Acad. Sci. U.S.A.">
        <title>Extraordinary preservation of gene collinearity over three hundred million years revealed in homosporous lycophytes.</title>
        <authorList>
            <person name="Li C."/>
            <person name="Wickell D."/>
            <person name="Kuo L.Y."/>
            <person name="Chen X."/>
            <person name="Nie B."/>
            <person name="Liao X."/>
            <person name="Peng D."/>
            <person name="Ji J."/>
            <person name="Jenkins J."/>
            <person name="Williams M."/>
            <person name="Shu S."/>
            <person name="Plott C."/>
            <person name="Barry K."/>
            <person name="Rajasekar S."/>
            <person name="Grimwood J."/>
            <person name="Han X."/>
            <person name="Sun S."/>
            <person name="Hou Z."/>
            <person name="He W."/>
            <person name="Dai G."/>
            <person name="Sun C."/>
            <person name="Schmutz J."/>
            <person name="Leebens-Mack J.H."/>
            <person name="Li F.W."/>
            <person name="Wang L."/>
        </authorList>
    </citation>
    <scope>NUCLEOTIDE SEQUENCE [LARGE SCALE GENOMIC DNA]</scope>
    <source>
        <strain evidence="2">cv. PW_Plant_1</strain>
    </source>
</reference>
<comment type="caution">
    <text evidence="1">The sequence shown here is derived from an EMBL/GenBank/DDBJ whole genome shotgun (WGS) entry which is preliminary data.</text>
</comment>
<accession>A0ACC2AHR1</accession>